<dbReference type="OrthoDB" id="3362371at2759"/>
<evidence type="ECO:0000256" key="1">
    <source>
        <dbReference type="SAM" id="MobiDB-lite"/>
    </source>
</evidence>
<evidence type="ECO:0000313" key="3">
    <source>
        <dbReference type="Proteomes" id="UP000059188"/>
    </source>
</evidence>
<dbReference type="EMBL" id="LN679110">
    <property type="protein sequence ID" value="CEL52966.1"/>
    <property type="molecule type" value="Genomic_DNA"/>
</dbReference>
<reference evidence="2 3" key="1">
    <citation type="submission" date="2014-11" db="EMBL/GenBank/DDBJ databases">
        <authorList>
            <person name="Wibberg Daniel"/>
        </authorList>
    </citation>
    <scope>NUCLEOTIDE SEQUENCE [LARGE SCALE GENOMIC DNA]</scope>
    <source>
        <strain evidence="2">Rhizoctonia solani AG1-IB 7/3/14</strain>
    </source>
</reference>
<feature type="compositionally biased region" description="Basic and acidic residues" evidence="1">
    <location>
        <begin position="150"/>
        <end position="160"/>
    </location>
</feature>
<proteinExistence type="predicted"/>
<accession>A0A0B7F4G3</accession>
<evidence type="ECO:0000313" key="2">
    <source>
        <dbReference type="EMBL" id="CEL52966.1"/>
    </source>
</evidence>
<feature type="compositionally biased region" description="Acidic residues" evidence="1">
    <location>
        <begin position="161"/>
        <end position="181"/>
    </location>
</feature>
<feature type="region of interest" description="Disordered" evidence="1">
    <location>
        <begin position="75"/>
        <end position="101"/>
    </location>
</feature>
<gene>
    <name evidence="2" type="ORF">RSOLAG1IB_06034</name>
</gene>
<organism evidence="2 3">
    <name type="scientific">Thanatephorus cucumeris (strain AG1-IB / isolate 7/3/14)</name>
    <name type="common">Lettuce bottom rot fungus</name>
    <name type="synonym">Rhizoctonia solani</name>
    <dbReference type="NCBI Taxonomy" id="1108050"/>
    <lineage>
        <taxon>Eukaryota</taxon>
        <taxon>Fungi</taxon>
        <taxon>Dikarya</taxon>
        <taxon>Basidiomycota</taxon>
        <taxon>Agaricomycotina</taxon>
        <taxon>Agaricomycetes</taxon>
        <taxon>Cantharellales</taxon>
        <taxon>Ceratobasidiaceae</taxon>
        <taxon>Rhizoctonia</taxon>
        <taxon>Rhizoctonia solani AG-1</taxon>
    </lineage>
</organism>
<dbReference type="AlphaFoldDB" id="A0A0B7F4G3"/>
<name>A0A0B7F4G3_THACB</name>
<sequence>MTPISAHPVAHRPPPHYYLQYIFSLTEFNMVQILPQFATLLAFTVIAARSAPHTNSHHDRRFVLDARIPGLLHSRVTRGDSSDEQAGDKVPASDSSVEPVYVISSQTSPLKTLWDNEDDHVQPAPIRNPSRLSRRRRSLDDPIDEPDHEQDERFNAKGEQESQDDEDDKENPLPDEQEEESSLGKRQYYIDGVNAPGLVVSHVNPSLLSFLEREVALYDIRRRGLLDPLIPILGSLPGVGGVISIISDTLGNVLNGLPIIGPLLGGLLLSPHKSASAQGVDGAPASLNYFLDAASIRNASTIYLVDSGRPSPFALASQEAGSNSTIGEQLVSLQMAFVNPETGKIEAHCATFKGSDGDQSEPAALAVQPCITDGMSQEPHPSQLWGFNPSNAVVRPMWNVQKSEGSNSKRAYVVQSAGGQNATVSESVGNGMDKVVLVFKPWETNNTNATQPGAMYDPKEAGNWQLELGNGTAGDIGPAGAQSMIEDYDEGVPVFIAGAVSA</sequence>
<keyword evidence="3" id="KW-1185">Reference proteome</keyword>
<protein>
    <submittedName>
        <fullName evidence="2">Uncharacterized protein</fullName>
    </submittedName>
</protein>
<dbReference type="Proteomes" id="UP000059188">
    <property type="component" value="Unassembled WGS sequence"/>
</dbReference>
<feature type="region of interest" description="Disordered" evidence="1">
    <location>
        <begin position="113"/>
        <end position="185"/>
    </location>
</feature>